<feature type="transmembrane region" description="Helical" evidence="1">
    <location>
        <begin position="69"/>
        <end position="91"/>
    </location>
</feature>
<sequence>MKRILRHYAIDTFSLWTVSQIASGIYFDQGIKTLLMAGVGVTVVSIIAKPVINLLLLPLNLVTYGLFRWVSSAIVIYLVSLVVKGFKVISFSYAGFTSTWFDIPSINFEGFFAYVAFSFLLSVITSAIYWLVK</sequence>
<dbReference type="Pfam" id="PF04020">
    <property type="entry name" value="Phage_holin_4_2"/>
    <property type="match status" value="1"/>
</dbReference>
<keyword evidence="1" id="KW-0812">Transmembrane</keyword>
<comment type="caution">
    <text evidence="2">The sequence shown here is derived from an EMBL/GenBank/DDBJ whole genome shotgun (WGS) entry which is preliminary data.</text>
</comment>
<feature type="transmembrane region" description="Helical" evidence="1">
    <location>
        <begin position="7"/>
        <end position="27"/>
    </location>
</feature>
<accession>A0A1F7Z2C3</accession>
<proteinExistence type="predicted"/>
<dbReference type="PANTHER" id="PTHR37309:SF1">
    <property type="entry name" value="SLR0284 PROTEIN"/>
    <property type="match status" value="1"/>
</dbReference>
<dbReference type="PANTHER" id="PTHR37309">
    <property type="entry name" value="SLR0284 PROTEIN"/>
    <property type="match status" value="1"/>
</dbReference>
<dbReference type="InterPro" id="IPR007165">
    <property type="entry name" value="Phage_holin_4_2"/>
</dbReference>
<keyword evidence="1" id="KW-0472">Membrane</keyword>
<evidence type="ECO:0000313" key="3">
    <source>
        <dbReference type="Proteomes" id="UP000177169"/>
    </source>
</evidence>
<name>A0A1F7Z2C3_9BACT</name>
<feature type="transmembrane region" description="Helical" evidence="1">
    <location>
        <begin position="33"/>
        <end position="57"/>
    </location>
</feature>
<protein>
    <submittedName>
        <fullName evidence="2">Uncharacterized protein</fullName>
    </submittedName>
</protein>
<feature type="transmembrane region" description="Helical" evidence="1">
    <location>
        <begin position="111"/>
        <end position="132"/>
    </location>
</feature>
<dbReference type="Proteomes" id="UP000177169">
    <property type="component" value="Unassembled WGS sequence"/>
</dbReference>
<evidence type="ECO:0000313" key="2">
    <source>
        <dbReference type="EMBL" id="OGM33687.1"/>
    </source>
</evidence>
<keyword evidence="1" id="KW-1133">Transmembrane helix</keyword>
<dbReference type="EMBL" id="MGGR01000015">
    <property type="protein sequence ID" value="OGM33687.1"/>
    <property type="molecule type" value="Genomic_DNA"/>
</dbReference>
<organism evidence="2 3">
    <name type="scientific">Candidatus Woesebacteria bacterium RIFCSPHIGHO2_02_FULL_39_13</name>
    <dbReference type="NCBI Taxonomy" id="1802505"/>
    <lineage>
        <taxon>Bacteria</taxon>
        <taxon>Candidatus Woeseibacteriota</taxon>
    </lineage>
</organism>
<gene>
    <name evidence="2" type="ORF">A3D01_06075</name>
</gene>
<reference evidence="2 3" key="1">
    <citation type="journal article" date="2016" name="Nat. Commun.">
        <title>Thousands of microbial genomes shed light on interconnected biogeochemical processes in an aquifer system.</title>
        <authorList>
            <person name="Anantharaman K."/>
            <person name="Brown C.T."/>
            <person name="Hug L.A."/>
            <person name="Sharon I."/>
            <person name="Castelle C.J."/>
            <person name="Probst A.J."/>
            <person name="Thomas B.C."/>
            <person name="Singh A."/>
            <person name="Wilkins M.J."/>
            <person name="Karaoz U."/>
            <person name="Brodie E.L."/>
            <person name="Williams K.H."/>
            <person name="Hubbard S.S."/>
            <person name="Banfield J.F."/>
        </authorList>
    </citation>
    <scope>NUCLEOTIDE SEQUENCE [LARGE SCALE GENOMIC DNA]</scope>
</reference>
<evidence type="ECO:0000256" key="1">
    <source>
        <dbReference type="SAM" id="Phobius"/>
    </source>
</evidence>
<dbReference type="AlphaFoldDB" id="A0A1F7Z2C3"/>
<dbReference type="STRING" id="1802505.A3D01_06075"/>